<protein>
    <submittedName>
        <fullName evidence="2">Uncharacterized protein</fullName>
    </submittedName>
</protein>
<dbReference type="Proteomes" id="UP000485058">
    <property type="component" value="Unassembled WGS sequence"/>
</dbReference>
<evidence type="ECO:0000313" key="2">
    <source>
        <dbReference type="EMBL" id="GFH17089.1"/>
    </source>
</evidence>
<evidence type="ECO:0000256" key="1">
    <source>
        <dbReference type="SAM" id="SignalP"/>
    </source>
</evidence>
<accession>A0A699ZCU2</accession>
<feature type="chain" id="PRO_5025380554" evidence="1">
    <location>
        <begin position="20"/>
        <end position="98"/>
    </location>
</feature>
<proteinExistence type="predicted"/>
<dbReference type="EMBL" id="BLLF01001094">
    <property type="protein sequence ID" value="GFH17089.1"/>
    <property type="molecule type" value="Genomic_DNA"/>
</dbReference>
<name>A0A699ZCU2_HAELA</name>
<keyword evidence="1" id="KW-0732">Signal</keyword>
<organism evidence="2 3">
    <name type="scientific">Haematococcus lacustris</name>
    <name type="common">Green alga</name>
    <name type="synonym">Haematococcus pluvialis</name>
    <dbReference type="NCBI Taxonomy" id="44745"/>
    <lineage>
        <taxon>Eukaryota</taxon>
        <taxon>Viridiplantae</taxon>
        <taxon>Chlorophyta</taxon>
        <taxon>core chlorophytes</taxon>
        <taxon>Chlorophyceae</taxon>
        <taxon>CS clade</taxon>
        <taxon>Chlamydomonadales</taxon>
        <taxon>Haematococcaceae</taxon>
        <taxon>Haematococcus</taxon>
    </lineage>
</organism>
<reference evidence="2 3" key="1">
    <citation type="submission" date="2020-02" db="EMBL/GenBank/DDBJ databases">
        <title>Draft genome sequence of Haematococcus lacustris strain NIES-144.</title>
        <authorList>
            <person name="Morimoto D."/>
            <person name="Nakagawa S."/>
            <person name="Yoshida T."/>
            <person name="Sawayama S."/>
        </authorList>
    </citation>
    <scope>NUCLEOTIDE SEQUENCE [LARGE SCALE GENOMIC DNA]</scope>
    <source>
        <strain evidence="2 3">NIES-144</strain>
    </source>
</reference>
<dbReference type="AlphaFoldDB" id="A0A699ZCU2"/>
<feature type="signal peptide" evidence="1">
    <location>
        <begin position="1"/>
        <end position="19"/>
    </location>
</feature>
<keyword evidence="3" id="KW-1185">Reference proteome</keyword>
<comment type="caution">
    <text evidence="2">The sequence shown here is derived from an EMBL/GenBank/DDBJ whole genome shotgun (WGS) entry which is preliminary data.</text>
</comment>
<evidence type="ECO:0000313" key="3">
    <source>
        <dbReference type="Proteomes" id="UP000485058"/>
    </source>
</evidence>
<gene>
    <name evidence="2" type="ORF">HaLaN_13640</name>
</gene>
<sequence length="98" mass="10109">MDILALLVCCALWVVIVGAATTCLSPTAPCRVWTQDSTSYKKLGATDAPYMPALAAAARRQEDDNIIGGAANSSVGSQGLSYVGAGYAAQTSRVQLLT</sequence>